<dbReference type="EMBL" id="JAHUTI010002051">
    <property type="protein sequence ID" value="MED6233227.1"/>
    <property type="molecule type" value="Genomic_DNA"/>
</dbReference>
<accession>A0ABU7A558</accession>
<name>A0ABU7A558_9TELE</name>
<keyword evidence="2" id="KW-1185">Reference proteome</keyword>
<comment type="caution">
    <text evidence="1">The sequence shown here is derived from an EMBL/GenBank/DDBJ whole genome shotgun (WGS) entry which is preliminary data.</text>
</comment>
<dbReference type="Proteomes" id="UP001345963">
    <property type="component" value="Unassembled WGS sequence"/>
</dbReference>
<sequence>MWLPPILPVFYVAPLPPPHNVTAPICSVSYLSSNSVSCLRSQKHGAFLNKYYRSQSQSSSIRTPFSAFFSSSNRKWYFSFRLMLPCSFSSNVSCYWDFSGVTLISRWLGFRSLDPITCPFFLLSSISFTHLNFVPPSYSLL</sequence>
<reference evidence="1 2" key="1">
    <citation type="submission" date="2021-07" db="EMBL/GenBank/DDBJ databases">
        <authorList>
            <person name="Palmer J.M."/>
        </authorList>
    </citation>
    <scope>NUCLEOTIDE SEQUENCE [LARGE SCALE GENOMIC DNA]</scope>
    <source>
        <strain evidence="1 2">AT_MEX2019</strain>
        <tissue evidence="1">Muscle</tissue>
    </source>
</reference>
<proteinExistence type="predicted"/>
<evidence type="ECO:0000313" key="1">
    <source>
        <dbReference type="EMBL" id="MED6233227.1"/>
    </source>
</evidence>
<gene>
    <name evidence="1" type="ORF">ATANTOWER_008726</name>
</gene>
<organism evidence="1 2">
    <name type="scientific">Ataeniobius toweri</name>
    <dbReference type="NCBI Taxonomy" id="208326"/>
    <lineage>
        <taxon>Eukaryota</taxon>
        <taxon>Metazoa</taxon>
        <taxon>Chordata</taxon>
        <taxon>Craniata</taxon>
        <taxon>Vertebrata</taxon>
        <taxon>Euteleostomi</taxon>
        <taxon>Actinopterygii</taxon>
        <taxon>Neopterygii</taxon>
        <taxon>Teleostei</taxon>
        <taxon>Neoteleostei</taxon>
        <taxon>Acanthomorphata</taxon>
        <taxon>Ovalentaria</taxon>
        <taxon>Atherinomorphae</taxon>
        <taxon>Cyprinodontiformes</taxon>
        <taxon>Goodeidae</taxon>
        <taxon>Ataeniobius</taxon>
    </lineage>
</organism>
<protein>
    <submittedName>
        <fullName evidence="1">Uncharacterized protein</fullName>
    </submittedName>
</protein>
<evidence type="ECO:0000313" key="2">
    <source>
        <dbReference type="Proteomes" id="UP001345963"/>
    </source>
</evidence>